<dbReference type="Proteomes" id="UP000317894">
    <property type="component" value="Unassembled WGS sequence"/>
</dbReference>
<name>A0A552UGI2_9SPHN</name>
<organism evidence="1 2">
    <name type="scientific">Glacieibacterium frigidum</name>
    <dbReference type="NCBI Taxonomy" id="2593303"/>
    <lineage>
        <taxon>Bacteria</taxon>
        <taxon>Pseudomonadati</taxon>
        <taxon>Pseudomonadota</taxon>
        <taxon>Alphaproteobacteria</taxon>
        <taxon>Sphingomonadales</taxon>
        <taxon>Sphingosinicellaceae</taxon>
        <taxon>Glacieibacterium</taxon>
    </lineage>
</organism>
<reference evidence="1 2" key="1">
    <citation type="submission" date="2019-07" db="EMBL/GenBank/DDBJ databases">
        <title>Novel species isolated from glacier.</title>
        <authorList>
            <person name="Liu Q."/>
            <person name="Xin Y.-H."/>
        </authorList>
    </citation>
    <scope>NUCLEOTIDE SEQUENCE [LARGE SCALE GENOMIC DNA]</scope>
    <source>
        <strain evidence="1 2">LB1R16</strain>
    </source>
</reference>
<comment type="caution">
    <text evidence="1">The sequence shown here is derived from an EMBL/GenBank/DDBJ whole genome shotgun (WGS) entry which is preliminary data.</text>
</comment>
<dbReference type="RefSeq" id="WP_143554865.1">
    <property type="nucleotide sequence ID" value="NZ_VJWA01000001.1"/>
</dbReference>
<accession>A0A552UGI2</accession>
<dbReference type="OrthoDB" id="5093983at2"/>
<dbReference type="AlphaFoldDB" id="A0A552UGI2"/>
<evidence type="ECO:0000313" key="2">
    <source>
        <dbReference type="Proteomes" id="UP000317894"/>
    </source>
</evidence>
<dbReference type="GO" id="GO:0016740">
    <property type="term" value="F:transferase activity"/>
    <property type="evidence" value="ECO:0007669"/>
    <property type="project" value="UniProtKB-KW"/>
</dbReference>
<protein>
    <submittedName>
        <fullName evidence="1">Polysaccharide pyruvyl transferase family protein</fullName>
    </submittedName>
</protein>
<evidence type="ECO:0000313" key="1">
    <source>
        <dbReference type="EMBL" id="TRW17320.1"/>
    </source>
</evidence>
<gene>
    <name evidence="1" type="ORF">FMM06_03850</name>
</gene>
<keyword evidence="1" id="KW-0808">Transferase</keyword>
<dbReference type="EMBL" id="VJWA01000001">
    <property type="protein sequence ID" value="TRW17320.1"/>
    <property type="molecule type" value="Genomic_DNA"/>
</dbReference>
<proteinExistence type="predicted"/>
<keyword evidence="2" id="KW-1185">Reference proteome</keyword>
<sequence length="458" mass="49301">MLAAGGLLGAVPAFGQPRRPHILWRNGWNLNNIGDIGHVPGALALLKRYVPEARVTLWANNDLVFRGDLAKAAGFDDGTVDAGRIHRRIMPDMGLVTGKVDAQGRGDNPALEAAVASADIMVIGSGAGVLEAAALNAFRRRTGQPTGMFGITTDPFNFTYFEAGSADREALQQANFVFTREWTSLRVLAGQDVDGPGGAQADDPATPVNEAINRVAVSLPGMRSRPAFVPDTTFAFTARDDAAALAWMQAQGLTAGRFACFVPRYRWTPYTTPTRQGNSRAVYNALYTRADHSKLQAAIVDYVRATGHHVAIVPETVQVVGQLDALLKDGLPPDVAAKVVTMDRYWLPDMAASLFARATVVVSIENHSPILAAAAGTPFVMVHQPEDSFKSDMFTDIGLGDWHIRDVGRASGADVSRAVMGIVREPAAARRKLARAMTQVETRHRAGMLTLRRTLGLR</sequence>